<dbReference type="GO" id="GO:0000976">
    <property type="term" value="F:transcription cis-regulatory region binding"/>
    <property type="evidence" value="ECO:0007669"/>
    <property type="project" value="TreeGrafter"/>
</dbReference>
<keyword evidence="4 7" id="KW-0238">DNA-binding</keyword>
<organism evidence="10 11">
    <name type="scientific">Brockia lithotrophica</name>
    <dbReference type="NCBI Taxonomy" id="933949"/>
    <lineage>
        <taxon>Bacteria</taxon>
        <taxon>Bacillati</taxon>
        <taxon>Bacillota</taxon>
        <taxon>Bacilli</taxon>
        <taxon>Bacillales</taxon>
        <taxon>Bacillales Family X. Incertae Sedis</taxon>
        <taxon>Brockia</taxon>
    </lineage>
</organism>
<evidence type="ECO:0000256" key="2">
    <source>
        <dbReference type="ARBA" id="ARBA00023012"/>
    </source>
</evidence>
<dbReference type="PANTHER" id="PTHR48111">
    <property type="entry name" value="REGULATOR OF RPOS"/>
    <property type="match status" value="1"/>
</dbReference>
<evidence type="ECO:0000313" key="10">
    <source>
        <dbReference type="EMBL" id="RKQ84670.1"/>
    </source>
</evidence>
<reference evidence="10 11" key="1">
    <citation type="submission" date="2018-10" db="EMBL/GenBank/DDBJ databases">
        <title>Genomic Encyclopedia of Type Strains, Phase IV (KMG-IV): sequencing the most valuable type-strain genomes for metagenomic binning, comparative biology and taxonomic classification.</title>
        <authorList>
            <person name="Goeker M."/>
        </authorList>
    </citation>
    <scope>NUCLEOTIDE SEQUENCE [LARGE SCALE GENOMIC DNA]</scope>
    <source>
        <strain evidence="10 11">DSM 22653</strain>
    </source>
</reference>
<dbReference type="SUPFAM" id="SSF52172">
    <property type="entry name" value="CheY-like"/>
    <property type="match status" value="1"/>
</dbReference>
<dbReference type="InterPro" id="IPR011006">
    <property type="entry name" value="CheY-like_superfamily"/>
</dbReference>
<dbReference type="PANTHER" id="PTHR48111:SF1">
    <property type="entry name" value="TWO-COMPONENT RESPONSE REGULATOR ORR33"/>
    <property type="match status" value="1"/>
</dbReference>
<dbReference type="GO" id="GO:0005829">
    <property type="term" value="C:cytosol"/>
    <property type="evidence" value="ECO:0007669"/>
    <property type="project" value="TreeGrafter"/>
</dbReference>
<evidence type="ECO:0000256" key="7">
    <source>
        <dbReference type="PROSITE-ProRule" id="PRU01091"/>
    </source>
</evidence>
<sequence length="240" mass="26464">MPKILVVDDDAHILRMLARALRYEGFAVETAPDAETALRIFRRGGVSLVLLDVVLPDADGVSLIAEFRAVDPDVPVLLVTARDAVPDRVHGLMRGADDYVVKPFHLEELLARVRSNLRKARREDGEILRVGDLEADVARRVVRRGGRHLELTPREFELLLLFLHHPGRVLAKGEILSRVWGHDAEVDENVVEVYVAQLRQKTEQGGAPRLIHTVRGVGYVLRAPETGAGGVPSSGVPKGE</sequence>
<evidence type="ECO:0000256" key="1">
    <source>
        <dbReference type="ARBA" id="ARBA00022553"/>
    </source>
</evidence>
<evidence type="ECO:0000256" key="6">
    <source>
        <dbReference type="PROSITE-ProRule" id="PRU00169"/>
    </source>
</evidence>
<dbReference type="SMART" id="SM00448">
    <property type="entry name" value="REC"/>
    <property type="match status" value="1"/>
</dbReference>
<proteinExistence type="predicted"/>
<keyword evidence="5" id="KW-0804">Transcription</keyword>
<protein>
    <submittedName>
        <fullName evidence="10">Two-component system response regulator MprA</fullName>
    </submittedName>
</protein>
<dbReference type="PROSITE" id="PS50110">
    <property type="entry name" value="RESPONSE_REGULATORY"/>
    <property type="match status" value="1"/>
</dbReference>
<dbReference type="SMART" id="SM00862">
    <property type="entry name" value="Trans_reg_C"/>
    <property type="match status" value="1"/>
</dbReference>
<evidence type="ECO:0000313" key="11">
    <source>
        <dbReference type="Proteomes" id="UP000267019"/>
    </source>
</evidence>
<dbReference type="RefSeq" id="WP_121444532.1">
    <property type="nucleotide sequence ID" value="NZ_RBIJ01000003.1"/>
</dbReference>
<dbReference type="Proteomes" id="UP000267019">
    <property type="component" value="Unassembled WGS sequence"/>
</dbReference>
<keyword evidence="11" id="KW-1185">Reference proteome</keyword>
<name>A0A660L0A0_9BACL</name>
<dbReference type="InterPro" id="IPR039420">
    <property type="entry name" value="WalR-like"/>
</dbReference>
<dbReference type="CDD" id="cd00383">
    <property type="entry name" value="trans_reg_C"/>
    <property type="match status" value="1"/>
</dbReference>
<keyword evidence="2" id="KW-0902">Two-component regulatory system</keyword>
<feature type="DNA-binding region" description="OmpR/PhoB-type" evidence="7">
    <location>
        <begin position="125"/>
        <end position="223"/>
    </location>
</feature>
<dbReference type="Pfam" id="PF00486">
    <property type="entry name" value="Trans_reg_C"/>
    <property type="match status" value="1"/>
</dbReference>
<dbReference type="InterPro" id="IPR001789">
    <property type="entry name" value="Sig_transdc_resp-reg_receiver"/>
</dbReference>
<dbReference type="Gene3D" id="1.10.10.10">
    <property type="entry name" value="Winged helix-like DNA-binding domain superfamily/Winged helix DNA-binding domain"/>
    <property type="match status" value="1"/>
</dbReference>
<keyword evidence="3" id="KW-0805">Transcription regulation</keyword>
<evidence type="ECO:0000259" key="9">
    <source>
        <dbReference type="PROSITE" id="PS51755"/>
    </source>
</evidence>
<dbReference type="OrthoDB" id="152576at2"/>
<dbReference type="EMBL" id="RBIJ01000003">
    <property type="protein sequence ID" value="RKQ84670.1"/>
    <property type="molecule type" value="Genomic_DNA"/>
</dbReference>
<feature type="domain" description="Response regulatory" evidence="8">
    <location>
        <begin position="3"/>
        <end position="117"/>
    </location>
</feature>
<dbReference type="GO" id="GO:0032993">
    <property type="term" value="C:protein-DNA complex"/>
    <property type="evidence" value="ECO:0007669"/>
    <property type="project" value="TreeGrafter"/>
</dbReference>
<dbReference type="GO" id="GO:0000156">
    <property type="term" value="F:phosphorelay response regulator activity"/>
    <property type="evidence" value="ECO:0007669"/>
    <property type="project" value="TreeGrafter"/>
</dbReference>
<dbReference type="FunFam" id="1.10.10.10:FF:000005">
    <property type="entry name" value="Two-component system response regulator"/>
    <property type="match status" value="1"/>
</dbReference>
<dbReference type="AlphaFoldDB" id="A0A660L0A0"/>
<feature type="domain" description="OmpR/PhoB-type" evidence="9">
    <location>
        <begin position="125"/>
        <end position="223"/>
    </location>
</feature>
<evidence type="ECO:0000256" key="5">
    <source>
        <dbReference type="ARBA" id="ARBA00023163"/>
    </source>
</evidence>
<evidence type="ECO:0000256" key="3">
    <source>
        <dbReference type="ARBA" id="ARBA00023015"/>
    </source>
</evidence>
<dbReference type="Pfam" id="PF00072">
    <property type="entry name" value="Response_reg"/>
    <property type="match status" value="1"/>
</dbReference>
<dbReference type="Gene3D" id="3.40.50.2300">
    <property type="match status" value="1"/>
</dbReference>
<feature type="modified residue" description="4-aspartylphosphate" evidence="6">
    <location>
        <position position="52"/>
    </location>
</feature>
<gene>
    <name evidence="10" type="ORF">C7438_1159</name>
</gene>
<evidence type="ECO:0000256" key="4">
    <source>
        <dbReference type="ARBA" id="ARBA00023125"/>
    </source>
</evidence>
<dbReference type="InterPro" id="IPR036388">
    <property type="entry name" value="WH-like_DNA-bd_sf"/>
</dbReference>
<comment type="caution">
    <text evidence="10">The sequence shown here is derived from an EMBL/GenBank/DDBJ whole genome shotgun (WGS) entry which is preliminary data.</text>
</comment>
<dbReference type="InterPro" id="IPR001867">
    <property type="entry name" value="OmpR/PhoB-type_DNA-bd"/>
</dbReference>
<keyword evidence="1 6" id="KW-0597">Phosphoprotein</keyword>
<dbReference type="PROSITE" id="PS51755">
    <property type="entry name" value="OMPR_PHOB"/>
    <property type="match status" value="1"/>
</dbReference>
<dbReference type="Gene3D" id="6.10.250.690">
    <property type="match status" value="1"/>
</dbReference>
<accession>A0A660L0A0</accession>
<evidence type="ECO:0000259" key="8">
    <source>
        <dbReference type="PROSITE" id="PS50110"/>
    </source>
</evidence>
<dbReference type="GO" id="GO:0006355">
    <property type="term" value="P:regulation of DNA-templated transcription"/>
    <property type="evidence" value="ECO:0007669"/>
    <property type="project" value="InterPro"/>
</dbReference>